<dbReference type="Proteomes" id="UP000176944">
    <property type="component" value="Chromosome"/>
</dbReference>
<name>A0A9Q9SST1_MOOP1</name>
<dbReference type="AlphaFoldDB" id="A0A9Q9SST1"/>
<protein>
    <submittedName>
        <fullName evidence="2">Uncharacterized protein</fullName>
    </submittedName>
</protein>
<organism evidence="2">
    <name type="scientific">Moorena producens (strain JHB)</name>
    <dbReference type="NCBI Taxonomy" id="1454205"/>
    <lineage>
        <taxon>Bacteria</taxon>
        <taxon>Bacillati</taxon>
        <taxon>Cyanobacteriota</taxon>
        <taxon>Cyanophyceae</taxon>
        <taxon>Coleofasciculales</taxon>
        <taxon>Coleofasciculaceae</taxon>
        <taxon>Moorena</taxon>
    </lineage>
</organism>
<evidence type="ECO:0000313" key="2">
    <source>
        <dbReference type="EMBL" id="WAN69010.1"/>
    </source>
</evidence>
<evidence type="ECO:0000256" key="1">
    <source>
        <dbReference type="SAM" id="MobiDB-lite"/>
    </source>
</evidence>
<reference evidence="2" key="2">
    <citation type="submission" date="2022-10" db="EMBL/GenBank/DDBJ databases">
        <authorList>
            <person name="Ngo T.-E."/>
        </authorList>
    </citation>
    <scope>NUCLEOTIDE SEQUENCE</scope>
    <source>
        <strain evidence="2">JHB</strain>
    </source>
</reference>
<sequence>MFRAYNGITSHFACFSEAPNLPHVLKSVNLGIKPVPPINYYLLPIKSVGFVMFRQQHRIASRKAPTTERRTNQSFKTRPIANPKNPIQTRSHPTPPKEEIRQNAPTRRTLLVTVLTTPASFLSF</sequence>
<dbReference type="EMBL" id="CP017708">
    <property type="protein sequence ID" value="WAN69010.1"/>
    <property type="molecule type" value="Genomic_DNA"/>
</dbReference>
<reference evidence="2" key="1">
    <citation type="journal article" date="2017" name="Proc. Natl. Acad. Sci. U.S.A.">
        <title>Comparative genomics uncovers the prolific and distinctive metabolic potential of the cyanobacterial genus Moorea.</title>
        <authorList>
            <person name="Leao T."/>
            <person name="Castelao G."/>
            <person name="Korobeynikov A."/>
            <person name="Monroe E.A."/>
            <person name="Podell S."/>
            <person name="Glukhov E."/>
            <person name="Allen E.E."/>
            <person name="Gerwick W.H."/>
            <person name="Gerwick L."/>
        </authorList>
    </citation>
    <scope>NUCLEOTIDE SEQUENCE</scope>
    <source>
        <strain evidence="2">JHB</strain>
    </source>
</reference>
<accession>A0A9Q9SST1</accession>
<gene>
    <name evidence="2" type="ORF">BJP36_42360</name>
</gene>
<proteinExistence type="predicted"/>
<feature type="region of interest" description="Disordered" evidence="1">
    <location>
        <begin position="60"/>
        <end position="104"/>
    </location>
</feature>